<evidence type="ECO:0000256" key="1">
    <source>
        <dbReference type="ARBA" id="ARBA00022649"/>
    </source>
</evidence>
<dbReference type="PANTHER" id="PTHR35901">
    <property type="entry name" value="RIBONUCLEASE VAPC3"/>
    <property type="match status" value="1"/>
</dbReference>
<dbReference type="InterPro" id="IPR022907">
    <property type="entry name" value="VapC_family"/>
</dbReference>
<dbReference type="InterPro" id="IPR051619">
    <property type="entry name" value="TypeII_TA_RNase_PINc/VapC"/>
</dbReference>
<keyword evidence="9" id="KW-1185">Reference proteome</keyword>
<feature type="binding site" evidence="6">
    <location>
        <position position="103"/>
    </location>
    <ligand>
        <name>Mg(2+)</name>
        <dbReference type="ChEBI" id="CHEBI:18420"/>
    </ligand>
</feature>
<dbReference type="RefSeq" id="WP_053611529.1">
    <property type="nucleotide sequence ID" value="NZ_CABFPH010000069.1"/>
</dbReference>
<evidence type="ECO:0000256" key="2">
    <source>
        <dbReference type="ARBA" id="ARBA00022722"/>
    </source>
</evidence>
<dbReference type="InterPro" id="IPR044153">
    <property type="entry name" value="PIN_Pae0151-like"/>
</dbReference>
<dbReference type="GO" id="GO:0000287">
    <property type="term" value="F:magnesium ion binding"/>
    <property type="evidence" value="ECO:0007669"/>
    <property type="project" value="UniProtKB-UniRule"/>
</dbReference>
<dbReference type="EC" id="3.1.-.-" evidence="6"/>
<gene>
    <name evidence="8" type="primary">vapC_1</name>
    <name evidence="6" type="synonym">vapC</name>
    <name evidence="8" type="ORF">MET9862_03987</name>
</gene>
<dbReference type="Proteomes" id="UP000410984">
    <property type="component" value="Unassembled WGS sequence"/>
</dbReference>
<evidence type="ECO:0000256" key="6">
    <source>
        <dbReference type="HAMAP-Rule" id="MF_00265"/>
    </source>
</evidence>
<dbReference type="GO" id="GO:0090729">
    <property type="term" value="F:toxin activity"/>
    <property type="evidence" value="ECO:0007669"/>
    <property type="project" value="UniProtKB-KW"/>
</dbReference>
<evidence type="ECO:0000256" key="4">
    <source>
        <dbReference type="ARBA" id="ARBA00022801"/>
    </source>
</evidence>
<keyword evidence="3 6" id="KW-0479">Metal-binding</keyword>
<evidence type="ECO:0000313" key="9">
    <source>
        <dbReference type="Proteomes" id="UP000410984"/>
    </source>
</evidence>
<feature type="binding site" evidence="6">
    <location>
        <position position="7"/>
    </location>
    <ligand>
        <name>Mg(2+)</name>
        <dbReference type="ChEBI" id="CHEBI:18420"/>
    </ligand>
</feature>
<comment type="cofactor">
    <cofactor evidence="6">
        <name>Mg(2+)</name>
        <dbReference type="ChEBI" id="CHEBI:18420"/>
    </cofactor>
</comment>
<dbReference type="GO" id="GO:0004540">
    <property type="term" value="F:RNA nuclease activity"/>
    <property type="evidence" value="ECO:0007669"/>
    <property type="project" value="InterPro"/>
</dbReference>
<dbReference type="Gene3D" id="3.40.50.1010">
    <property type="entry name" value="5'-nuclease"/>
    <property type="match status" value="1"/>
</dbReference>
<sequence length="137" mass="14522">MSHCVLDCSAALSWVLPGESDAATDALLDTVAAAGAVAPALWPFEVANVLLMAERRGRIMPAERQQALVLLGELQIHIDGQAVARAWTDTLALAQVHRLTVYDASYLELAVRLGLPLASRDMELRSAASACGVSLSI</sequence>
<evidence type="ECO:0000256" key="5">
    <source>
        <dbReference type="ARBA" id="ARBA00022842"/>
    </source>
</evidence>
<evidence type="ECO:0000313" key="8">
    <source>
        <dbReference type="EMBL" id="VUD73372.1"/>
    </source>
</evidence>
<protein>
    <recommendedName>
        <fullName evidence="6">Ribonuclease VapC</fullName>
        <shortName evidence="6">RNase VapC</shortName>
        <ecNumber evidence="6">3.1.-.-</ecNumber>
    </recommendedName>
    <alternativeName>
        <fullName evidence="6">Toxin VapC</fullName>
    </alternativeName>
</protein>
<dbReference type="GO" id="GO:0004519">
    <property type="term" value="F:endonuclease activity"/>
    <property type="evidence" value="ECO:0007669"/>
    <property type="project" value="UniProtKB-KW"/>
</dbReference>
<dbReference type="OrthoDB" id="9798446at2"/>
<feature type="domain" description="PIN" evidence="7">
    <location>
        <begin position="5"/>
        <end position="128"/>
    </location>
</feature>
<dbReference type="Pfam" id="PF01850">
    <property type="entry name" value="PIN"/>
    <property type="match status" value="1"/>
</dbReference>
<name>A0A509EH39_9HYPH</name>
<organism evidence="8 9">
    <name type="scientific">Methylobacterium symbioticum</name>
    <dbReference type="NCBI Taxonomy" id="2584084"/>
    <lineage>
        <taxon>Bacteria</taxon>
        <taxon>Pseudomonadati</taxon>
        <taxon>Pseudomonadota</taxon>
        <taxon>Alphaproteobacteria</taxon>
        <taxon>Hyphomicrobiales</taxon>
        <taxon>Methylobacteriaceae</taxon>
        <taxon>Methylobacterium</taxon>
    </lineage>
</organism>
<keyword evidence="5 6" id="KW-0460">Magnesium</keyword>
<evidence type="ECO:0000256" key="3">
    <source>
        <dbReference type="ARBA" id="ARBA00022723"/>
    </source>
</evidence>
<keyword evidence="6" id="KW-0800">Toxin</keyword>
<proteinExistence type="inferred from homology"/>
<keyword evidence="4 6" id="KW-0378">Hydrolase</keyword>
<keyword evidence="2 6" id="KW-0540">Nuclease</keyword>
<dbReference type="GO" id="GO:0016787">
    <property type="term" value="F:hydrolase activity"/>
    <property type="evidence" value="ECO:0007669"/>
    <property type="project" value="UniProtKB-KW"/>
</dbReference>
<dbReference type="EMBL" id="CABFPH010000069">
    <property type="protein sequence ID" value="VUD73372.1"/>
    <property type="molecule type" value="Genomic_DNA"/>
</dbReference>
<keyword evidence="8" id="KW-0255">Endonuclease</keyword>
<dbReference type="InterPro" id="IPR029060">
    <property type="entry name" value="PIN-like_dom_sf"/>
</dbReference>
<comment type="function">
    <text evidence="6">Toxic component of a toxin-antitoxin (TA) system. An RNase.</text>
</comment>
<comment type="similarity">
    <text evidence="6">Belongs to the PINc/VapC protein family.</text>
</comment>
<dbReference type="AlphaFoldDB" id="A0A509EH39"/>
<reference evidence="8 9" key="1">
    <citation type="submission" date="2019-06" db="EMBL/GenBank/DDBJ databases">
        <authorList>
            <person name="Rodrigo-Torres L."/>
            <person name="Arahal R. D."/>
            <person name="Lucena T."/>
        </authorList>
    </citation>
    <scope>NUCLEOTIDE SEQUENCE [LARGE SCALE GENOMIC DNA]</scope>
    <source>
        <strain evidence="8 9">SB0023/3</strain>
    </source>
</reference>
<accession>A0A509EH39</accession>
<evidence type="ECO:0000259" key="7">
    <source>
        <dbReference type="Pfam" id="PF01850"/>
    </source>
</evidence>
<dbReference type="CDD" id="cd09873">
    <property type="entry name" value="PIN_Pae0151-like"/>
    <property type="match status" value="1"/>
</dbReference>
<dbReference type="InterPro" id="IPR002716">
    <property type="entry name" value="PIN_dom"/>
</dbReference>
<keyword evidence="1 6" id="KW-1277">Toxin-antitoxin system</keyword>
<dbReference type="HAMAP" id="MF_00265">
    <property type="entry name" value="VapC_Nob1"/>
    <property type="match status" value="1"/>
</dbReference>
<dbReference type="SUPFAM" id="SSF88723">
    <property type="entry name" value="PIN domain-like"/>
    <property type="match status" value="1"/>
</dbReference>
<dbReference type="PANTHER" id="PTHR35901:SF1">
    <property type="entry name" value="EXONUCLEASE VAPC9"/>
    <property type="match status" value="1"/>
</dbReference>